<sequence length="195" mass="21957">MILTLYEPFRHWSETGSVYILSDPHFGDSDCKLMDPGWIEPEEQVARINALVMKNDTFVCLGDVGDASFVKQIKARKKILLLGNHDKKKDYKGLFDEIYDGPLLIAEKILLSHEPVYGLPWCLNIHGHDHSNIESYKEGCKHLNLAANVCGYTPVSLGKLIKGGILSDITSIHRITIDRATEKKEKWHGEAVSDN</sequence>
<dbReference type="KEGG" id="ehl:EHLA_3310"/>
<feature type="domain" description="Calcineurin-like phosphoesterase" evidence="1">
    <location>
        <begin position="18"/>
        <end position="114"/>
    </location>
</feature>
<protein>
    <submittedName>
        <fullName evidence="2">Calcineurin-like phosphoesterase domain, ApaH type</fullName>
        <ecNumber evidence="2">3.-.-.-</ecNumber>
    </submittedName>
</protein>
<keyword evidence="3" id="KW-1185">Reference proteome</keyword>
<accession>A0A285PW42</accession>
<reference evidence="3" key="1">
    <citation type="submission" date="2017-09" db="EMBL/GenBank/DDBJ databases">
        <authorList>
            <person name="Shetty A S."/>
        </authorList>
    </citation>
    <scope>NUCLEOTIDE SEQUENCE [LARGE SCALE GENOMIC DNA]</scope>
</reference>
<dbReference type="GO" id="GO:0016787">
    <property type="term" value="F:hydrolase activity"/>
    <property type="evidence" value="ECO:0007669"/>
    <property type="project" value="UniProtKB-KW"/>
</dbReference>
<dbReference type="Pfam" id="PF00149">
    <property type="entry name" value="Metallophos"/>
    <property type="match status" value="1"/>
</dbReference>
<dbReference type="Gene3D" id="3.60.21.10">
    <property type="match status" value="1"/>
</dbReference>
<dbReference type="EC" id="3.-.-.-" evidence="2"/>
<proteinExistence type="predicted"/>
<gene>
    <name evidence="2" type="ORF">EHLA_3310</name>
</gene>
<dbReference type="InterPro" id="IPR029052">
    <property type="entry name" value="Metallo-depent_PP-like"/>
</dbReference>
<keyword evidence="2" id="KW-0378">Hydrolase</keyword>
<evidence type="ECO:0000313" key="3">
    <source>
        <dbReference type="Proteomes" id="UP000217549"/>
    </source>
</evidence>
<dbReference type="AlphaFoldDB" id="A0A285PW42"/>
<evidence type="ECO:0000313" key="2">
    <source>
        <dbReference type="EMBL" id="SOB73858.1"/>
    </source>
</evidence>
<dbReference type="RefSeq" id="WP_096241495.1">
    <property type="nucleotide sequence ID" value="NZ_LT907978.1"/>
</dbReference>
<dbReference type="Proteomes" id="UP000217549">
    <property type="component" value="Chromosome I"/>
</dbReference>
<name>A0A285PW42_9FIRM</name>
<organism evidence="2 3">
    <name type="scientific">Anaerobutyricum hallii</name>
    <dbReference type="NCBI Taxonomy" id="39488"/>
    <lineage>
        <taxon>Bacteria</taxon>
        <taxon>Bacillati</taxon>
        <taxon>Bacillota</taxon>
        <taxon>Clostridia</taxon>
        <taxon>Lachnospirales</taxon>
        <taxon>Lachnospiraceae</taxon>
        <taxon>Anaerobutyricum</taxon>
    </lineage>
</organism>
<dbReference type="InterPro" id="IPR004843">
    <property type="entry name" value="Calcineurin-like_PHP"/>
</dbReference>
<dbReference type="SUPFAM" id="SSF56300">
    <property type="entry name" value="Metallo-dependent phosphatases"/>
    <property type="match status" value="1"/>
</dbReference>
<dbReference type="EMBL" id="LT907978">
    <property type="protein sequence ID" value="SOB73858.1"/>
    <property type="molecule type" value="Genomic_DNA"/>
</dbReference>
<evidence type="ECO:0000259" key="1">
    <source>
        <dbReference type="Pfam" id="PF00149"/>
    </source>
</evidence>